<dbReference type="EMBL" id="JAKGSI010000007">
    <property type="protein sequence ID" value="MCF4007740.1"/>
    <property type="molecule type" value="Genomic_DNA"/>
</dbReference>
<proteinExistence type="predicted"/>
<dbReference type="RefSeq" id="WP_236120066.1">
    <property type="nucleotide sequence ID" value="NZ_JAKGSI010000007.1"/>
</dbReference>
<dbReference type="PANTHER" id="PTHR33744">
    <property type="entry name" value="CARBOHYDRATE DIACID REGULATOR"/>
    <property type="match status" value="1"/>
</dbReference>
<dbReference type="Pfam" id="PF13556">
    <property type="entry name" value="HTH_30"/>
    <property type="match status" value="1"/>
</dbReference>
<reference evidence="3" key="1">
    <citation type="submission" date="2022-01" db="EMBL/GenBank/DDBJ databases">
        <title>Corynebacterium sp. nov isolated from isolated from the feces of the greater white-fronted geese (Anser albifrons) at Poyang Lake, PR China.</title>
        <authorList>
            <person name="Liu Q."/>
        </authorList>
    </citation>
    <scope>NUCLEOTIDE SEQUENCE</scope>
    <source>
        <strain evidence="3">JCM 32435</strain>
    </source>
</reference>
<comment type="caution">
    <text evidence="3">The sequence shown here is derived from an EMBL/GenBank/DDBJ whole genome shotgun (WGS) entry which is preliminary data.</text>
</comment>
<evidence type="ECO:0000259" key="2">
    <source>
        <dbReference type="Pfam" id="PF13556"/>
    </source>
</evidence>
<dbReference type="InterPro" id="IPR051448">
    <property type="entry name" value="CdaR-like_regulators"/>
</dbReference>
<dbReference type="AlphaFoldDB" id="A0A9X1QVG1"/>
<feature type="domain" description="PucR C-terminal helix-turn-helix" evidence="2">
    <location>
        <begin position="452"/>
        <end position="504"/>
    </location>
</feature>
<dbReference type="InterPro" id="IPR042070">
    <property type="entry name" value="PucR_C-HTH_sf"/>
</dbReference>
<feature type="domain" description="Purine catabolism PurC-like" evidence="1">
    <location>
        <begin position="41"/>
        <end position="142"/>
    </location>
</feature>
<dbReference type="Proteomes" id="UP001139336">
    <property type="component" value="Unassembled WGS sequence"/>
</dbReference>
<dbReference type="InterPro" id="IPR025736">
    <property type="entry name" value="PucR_C-HTH_dom"/>
</dbReference>
<protein>
    <submittedName>
        <fullName evidence="3">PucR family transcriptional regulator ligand-binding domain-containing protein</fullName>
    </submittedName>
</protein>
<dbReference type="Gene3D" id="1.10.10.2840">
    <property type="entry name" value="PucR C-terminal helix-turn-helix domain"/>
    <property type="match status" value="1"/>
</dbReference>
<gene>
    <name evidence="3" type="ORF">L1O03_11250</name>
</gene>
<evidence type="ECO:0000259" key="1">
    <source>
        <dbReference type="Pfam" id="PF07905"/>
    </source>
</evidence>
<organism evidence="3 4">
    <name type="scientific">Corynebacterium uropygiale</name>
    <dbReference type="NCBI Taxonomy" id="1775911"/>
    <lineage>
        <taxon>Bacteria</taxon>
        <taxon>Bacillati</taxon>
        <taxon>Actinomycetota</taxon>
        <taxon>Actinomycetes</taxon>
        <taxon>Mycobacteriales</taxon>
        <taxon>Corynebacteriaceae</taxon>
        <taxon>Corynebacterium</taxon>
    </lineage>
</organism>
<accession>A0A9X1QVG1</accession>
<dbReference type="InterPro" id="IPR012914">
    <property type="entry name" value="PucR_dom"/>
</dbReference>
<dbReference type="PANTHER" id="PTHR33744:SF7">
    <property type="entry name" value="PUCR FAMILY TRANSCRIPTIONAL REGULATOR"/>
    <property type="match status" value="1"/>
</dbReference>
<keyword evidence="4" id="KW-1185">Reference proteome</keyword>
<dbReference type="Pfam" id="PF07905">
    <property type="entry name" value="PucR"/>
    <property type="match status" value="1"/>
</dbReference>
<evidence type="ECO:0000313" key="4">
    <source>
        <dbReference type="Proteomes" id="UP001139336"/>
    </source>
</evidence>
<evidence type="ECO:0000313" key="3">
    <source>
        <dbReference type="EMBL" id="MCF4007740.1"/>
    </source>
</evidence>
<name>A0A9X1QVG1_9CORY</name>
<sequence>MNSANHRSIPPARGELDLHWLLRQTRLRLRPLVDRPARFCAVHTTELLHPGEFLPSGSIVLSLGMVFAGGPGGVASAEPAHPWADYVHHLAEHGVVAVGFGTGLVFDAVPEGLVAACREAGLALFEVPRATAFLSITSAVAEEQGRRARRQREELARMQSFLTARAVAQGMTGLCEQLAESLDAEVAVVDNDGRVVGKVGESAVELAVAHIARGRHEGSLAPGTMVFHMTRYGHRHHVMGVRSRRLLGEADRALIKHAASLADILQRRSDALVERENRLLSHALALHVGAAPDASALHTILARVADGAGRIRPILLHAEQPARVRRAERAAREQLRRENRSCATLAVDPTTTLLVLRGSRGVDSALSLLEGARGGVRVFVGEPMSLDALSSETVERLAMMCRTVPLGEWAATTSHDWLRDSAVAAALDAQARDTWDVLAAHDREHGTDLCGSLAAWARAGTNVGAAAELAGVHRHTMRRRLASISELCGVDLADPLSIAELLLVVATRPAPHASGQARA</sequence>